<proteinExistence type="predicted"/>
<dbReference type="EMBL" id="SWLG01000007">
    <property type="protein sequence ID" value="TLS37080.1"/>
    <property type="molecule type" value="Genomic_DNA"/>
</dbReference>
<organism evidence="1 2">
    <name type="scientific">Exobacillus caeni</name>
    <dbReference type="NCBI Taxonomy" id="2574798"/>
    <lineage>
        <taxon>Bacteria</taxon>
        <taxon>Bacillati</taxon>
        <taxon>Bacillota</taxon>
        <taxon>Bacilli</taxon>
        <taxon>Bacillales</taxon>
        <taxon>Guptibacillaceae</taxon>
        <taxon>Exobacillus</taxon>
    </lineage>
</organism>
<evidence type="ECO:0000313" key="1">
    <source>
        <dbReference type="EMBL" id="TLS37080.1"/>
    </source>
</evidence>
<sequence>MDQGWRSALGIVCHRYFRSDENIEWMLVGSAGSVLQGCEMDPGDVDIYVKRKEDVSRFAELLSEFSLPNQDNQTNSNDWYSTKGEAVFHQTFPSGFSWSKARWNINGCDVEVVHISNAAGIPDSLTGDGIWEGGQYIWSHFKEVKAGEYTIPAVPLEIQLESNLRRKRGDRVEAILNALKTNGYDRELITKALSTQNLAKFNKEMQTI</sequence>
<accession>A0A5R9F3W1</accession>
<name>A0A5R9F3W1_9BACL</name>
<keyword evidence="2" id="KW-1185">Reference proteome</keyword>
<dbReference type="SUPFAM" id="SSF81301">
    <property type="entry name" value="Nucleotidyltransferase"/>
    <property type="match status" value="1"/>
</dbReference>
<reference evidence="1 2" key="1">
    <citation type="submission" date="2019-04" db="EMBL/GenBank/DDBJ databases">
        <title>Bacillus caeni sp. nov., a bacterium isolated from mangrove sediment.</title>
        <authorList>
            <person name="Huang H."/>
            <person name="Mo K."/>
            <person name="Hu Y."/>
        </authorList>
    </citation>
    <scope>NUCLEOTIDE SEQUENCE [LARGE SCALE GENOMIC DNA]</scope>
    <source>
        <strain evidence="1 2">HB172195</strain>
    </source>
</reference>
<protein>
    <submittedName>
        <fullName evidence="1">Uncharacterized protein</fullName>
    </submittedName>
</protein>
<dbReference type="Gene3D" id="3.30.460.40">
    <property type="match status" value="1"/>
</dbReference>
<dbReference type="AlphaFoldDB" id="A0A5R9F3W1"/>
<dbReference type="Proteomes" id="UP000308230">
    <property type="component" value="Unassembled WGS sequence"/>
</dbReference>
<dbReference type="RefSeq" id="WP_138126413.1">
    <property type="nucleotide sequence ID" value="NZ_SWLG01000007.1"/>
</dbReference>
<gene>
    <name evidence="1" type="ORF">FCL54_11155</name>
</gene>
<dbReference type="InterPro" id="IPR043519">
    <property type="entry name" value="NT_sf"/>
</dbReference>
<comment type="caution">
    <text evidence="1">The sequence shown here is derived from an EMBL/GenBank/DDBJ whole genome shotgun (WGS) entry which is preliminary data.</text>
</comment>
<dbReference type="OrthoDB" id="3362681at2"/>
<evidence type="ECO:0000313" key="2">
    <source>
        <dbReference type="Proteomes" id="UP000308230"/>
    </source>
</evidence>